<dbReference type="EMBL" id="OU503043">
    <property type="protein sequence ID" value="CAI9766377.1"/>
    <property type="molecule type" value="Genomic_DNA"/>
</dbReference>
<evidence type="ECO:0000313" key="7">
    <source>
        <dbReference type="EMBL" id="CAI9766377.1"/>
    </source>
</evidence>
<protein>
    <recommendedName>
        <fullName evidence="6">Core domain-containing protein</fullName>
    </recommendedName>
</protein>
<dbReference type="InterPro" id="IPR035903">
    <property type="entry name" value="HesB-like_dom_sf"/>
</dbReference>
<evidence type="ECO:0000256" key="2">
    <source>
        <dbReference type="ARBA" id="ARBA00006718"/>
    </source>
</evidence>
<gene>
    <name evidence="7" type="ORF">FPE_LOCUS13807</name>
</gene>
<dbReference type="GO" id="GO:0051539">
    <property type="term" value="F:4 iron, 4 sulfur cluster binding"/>
    <property type="evidence" value="ECO:0007669"/>
    <property type="project" value="TreeGrafter"/>
</dbReference>
<dbReference type="FunFam" id="2.60.300.12:FF:000006">
    <property type="entry name" value="Iron-sulfur cluster assembly 2 mitochondrial"/>
    <property type="match status" value="1"/>
</dbReference>
<dbReference type="GO" id="GO:0051537">
    <property type="term" value="F:2 iron, 2 sulfur cluster binding"/>
    <property type="evidence" value="ECO:0007669"/>
    <property type="project" value="TreeGrafter"/>
</dbReference>
<evidence type="ECO:0000256" key="3">
    <source>
        <dbReference type="ARBA" id="ARBA00022723"/>
    </source>
</evidence>
<dbReference type="GO" id="GO:0005506">
    <property type="term" value="F:iron ion binding"/>
    <property type="evidence" value="ECO:0007669"/>
    <property type="project" value="TreeGrafter"/>
</dbReference>
<reference evidence="7" key="1">
    <citation type="submission" date="2023-05" db="EMBL/GenBank/DDBJ databases">
        <authorList>
            <person name="Huff M."/>
        </authorList>
    </citation>
    <scope>NUCLEOTIDE SEQUENCE</scope>
</reference>
<keyword evidence="3" id="KW-0479">Metal-binding</keyword>
<evidence type="ECO:0000256" key="1">
    <source>
        <dbReference type="ARBA" id="ARBA00004173"/>
    </source>
</evidence>
<keyword evidence="5" id="KW-0496">Mitochondrion</keyword>
<comment type="similarity">
    <text evidence="2">Belongs to the HesB/IscA family.</text>
</comment>
<keyword evidence="4" id="KW-0408">Iron</keyword>
<dbReference type="SUPFAM" id="SSF89360">
    <property type="entry name" value="HesB-like domain"/>
    <property type="match status" value="1"/>
</dbReference>
<dbReference type="Pfam" id="PF01521">
    <property type="entry name" value="Fe-S_biosyn"/>
    <property type="match status" value="1"/>
</dbReference>
<evidence type="ECO:0000313" key="8">
    <source>
        <dbReference type="Proteomes" id="UP000834106"/>
    </source>
</evidence>
<comment type="subcellular location">
    <subcellularLocation>
        <location evidence="1">Mitochondrion</location>
    </subcellularLocation>
</comment>
<keyword evidence="8" id="KW-1185">Reference proteome</keyword>
<evidence type="ECO:0000256" key="5">
    <source>
        <dbReference type="ARBA" id="ARBA00023128"/>
    </source>
</evidence>
<proteinExistence type="inferred from homology"/>
<dbReference type="Gene3D" id="2.60.300.12">
    <property type="entry name" value="HesB-like domain"/>
    <property type="match status" value="1"/>
</dbReference>
<organism evidence="7 8">
    <name type="scientific">Fraxinus pennsylvanica</name>
    <dbReference type="NCBI Taxonomy" id="56036"/>
    <lineage>
        <taxon>Eukaryota</taxon>
        <taxon>Viridiplantae</taxon>
        <taxon>Streptophyta</taxon>
        <taxon>Embryophyta</taxon>
        <taxon>Tracheophyta</taxon>
        <taxon>Spermatophyta</taxon>
        <taxon>Magnoliopsida</taxon>
        <taxon>eudicotyledons</taxon>
        <taxon>Gunneridae</taxon>
        <taxon>Pentapetalae</taxon>
        <taxon>asterids</taxon>
        <taxon>lamiids</taxon>
        <taxon>Lamiales</taxon>
        <taxon>Oleaceae</taxon>
        <taxon>Oleeae</taxon>
        <taxon>Fraxinus</taxon>
    </lineage>
</organism>
<evidence type="ECO:0000256" key="4">
    <source>
        <dbReference type="ARBA" id="ARBA00023004"/>
    </source>
</evidence>
<dbReference type="NCBIfam" id="TIGR00049">
    <property type="entry name" value="iron-sulfur cluster assembly accessory protein"/>
    <property type="match status" value="1"/>
</dbReference>
<evidence type="ECO:0000259" key="6">
    <source>
        <dbReference type="Pfam" id="PF01521"/>
    </source>
</evidence>
<dbReference type="Proteomes" id="UP000834106">
    <property type="component" value="Chromosome 8"/>
</dbReference>
<dbReference type="AlphaFoldDB" id="A0AAD2DT64"/>
<sequence length="261" mass="28423">MTTSSQSLFRRLTPYFSAPLRQNYRLLSSASASSSALYEPQPSSSSSSESPSLDVVHLTENCVRRMKELQASKVNGKLLRLSIDAGGCSGFQYNFLLDHKTNDDDRIFERDGVKLVVDNISYDFVKGSTIDYVEEMIRSAFQVSANPSAVGGCSCKSSFMTTSSSNPIEGLGEVGVTCLGASSMALLRSVESWQQKQQMMHQMDILSLQQQVAALFAALTGKSDNFAEVGTTAADTSTSTNSSYLCPLNIIKQHIPCKMQM</sequence>
<dbReference type="PANTHER" id="PTHR43011:SF1">
    <property type="entry name" value="IRON-SULFUR CLUSTER ASSEMBLY 2 HOMOLOG, MITOCHONDRIAL"/>
    <property type="match status" value="1"/>
</dbReference>
<dbReference type="GO" id="GO:0016226">
    <property type="term" value="P:iron-sulfur cluster assembly"/>
    <property type="evidence" value="ECO:0007669"/>
    <property type="project" value="InterPro"/>
</dbReference>
<dbReference type="GO" id="GO:0120510">
    <property type="term" value="C:mitochondrial [4Fe-4S] assembly complex"/>
    <property type="evidence" value="ECO:0007669"/>
    <property type="project" value="UniProtKB-ARBA"/>
</dbReference>
<dbReference type="InterPro" id="IPR016092">
    <property type="entry name" value="ATAP"/>
</dbReference>
<accession>A0AAD2DT64</accession>
<feature type="domain" description="Core" evidence="6">
    <location>
        <begin position="56"/>
        <end position="156"/>
    </location>
</feature>
<name>A0AAD2DT64_9LAMI</name>
<dbReference type="PANTHER" id="PTHR43011">
    <property type="entry name" value="IRON-SULFUR CLUSTER ASSEMBLY 2 HOMOLOG, MITOCHONDRIAL"/>
    <property type="match status" value="1"/>
</dbReference>
<dbReference type="InterPro" id="IPR000361">
    <property type="entry name" value="ATAP_core_dom"/>
</dbReference>